<dbReference type="EMBL" id="SRKZ01000004">
    <property type="protein sequence ID" value="TGD79628.1"/>
    <property type="molecule type" value="Genomic_DNA"/>
</dbReference>
<dbReference type="OrthoDB" id="9816564at2"/>
<name>A0A4Z0MK18_9BACT</name>
<dbReference type="Gene3D" id="3.40.50.2000">
    <property type="entry name" value="Glycogen Phosphorylase B"/>
    <property type="match status" value="1"/>
</dbReference>
<dbReference type="Gene3D" id="3.40.50.11010">
    <property type="match status" value="1"/>
</dbReference>
<keyword evidence="2" id="KW-1185">Reference proteome</keyword>
<dbReference type="RefSeq" id="WP_135531374.1">
    <property type="nucleotide sequence ID" value="NZ_SRKZ01000004.1"/>
</dbReference>
<gene>
    <name evidence="1" type="ORF">EU557_15530</name>
</gene>
<comment type="caution">
    <text evidence="1">The sequence shown here is derived from an EMBL/GenBank/DDBJ whole genome shotgun (WGS) entry which is preliminary data.</text>
</comment>
<evidence type="ECO:0000313" key="1">
    <source>
        <dbReference type="EMBL" id="TGD79628.1"/>
    </source>
</evidence>
<dbReference type="GO" id="GO:0016740">
    <property type="term" value="F:transferase activity"/>
    <property type="evidence" value="ECO:0007669"/>
    <property type="project" value="UniProtKB-KW"/>
</dbReference>
<dbReference type="AlphaFoldDB" id="A0A4Z0MK18"/>
<evidence type="ECO:0000313" key="2">
    <source>
        <dbReference type="Proteomes" id="UP000298284"/>
    </source>
</evidence>
<dbReference type="Proteomes" id="UP000298284">
    <property type="component" value="Unassembled WGS sequence"/>
</dbReference>
<sequence length="393" mass="45121">MNFVFVSLQRINTDRESTSTNLARELARQNHNVLYVNSPVNRKDYFIAPESPFVAAHLQAIKSKAAPLQELAPHLWVLYPTQPLESFNWVPSTPLFLWLIKFNNRRFGKEIQKAVQDLGFDDYILVNDKDIFRSFYLKEILNPRKYVYMDRDYTVGAPYWLRHGPSLEPALMRKADAVVCNSLDFTKRAQFFNPNSFYIGNGFDVAQFNISHSASVPSDLKRIPGPRIGYVGALITLRLDLNLLIEVARARPNWSFVLIGTEDEAFALSTLHKLPNVFFLGYKHTREVPAYLLHFDVCINPQVLNDFTRSNFPLKILEYLALGKPVVATETNTMNEVFAEHTYLATGAAEYLVQIDKALAEDNEALAQKRVDYAKKFSWEHIAKLFIQHLQTL</sequence>
<dbReference type="PANTHER" id="PTHR12526">
    <property type="entry name" value="GLYCOSYLTRANSFERASE"/>
    <property type="match status" value="1"/>
</dbReference>
<dbReference type="SUPFAM" id="SSF53756">
    <property type="entry name" value="UDP-Glycosyltransferase/glycogen phosphorylase"/>
    <property type="match status" value="1"/>
</dbReference>
<proteinExistence type="predicted"/>
<accession>A0A4Z0MK18</accession>
<protein>
    <submittedName>
        <fullName evidence="1">Glycosyltransferase family 1 protein</fullName>
    </submittedName>
</protein>
<keyword evidence="1" id="KW-0808">Transferase</keyword>
<reference evidence="1 2" key="1">
    <citation type="submission" date="2019-04" db="EMBL/GenBank/DDBJ databases">
        <authorList>
            <person name="Feng G."/>
            <person name="Zhang J."/>
            <person name="Zhu H."/>
        </authorList>
    </citation>
    <scope>NUCLEOTIDE SEQUENCE [LARGE SCALE GENOMIC DNA]</scope>
    <source>
        <strain evidence="1 2">JCM 19491</strain>
    </source>
</reference>
<organism evidence="1 2">
    <name type="scientific">Hymenobacter wooponensis</name>
    <dbReference type="NCBI Taxonomy" id="1525360"/>
    <lineage>
        <taxon>Bacteria</taxon>
        <taxon>Pseudomonadati</taxon>
        <taxon>Bacteroidota</taxon>
        <taxon>Cytophagia</taxon>
        <taxon>Cytophagales</taxon>
        <taxon>Hymenobacteraceae</taxon>
        <taxon>Hymenobacter</taxon>
    </lineage>
</organism>
<dbReference type="Pfam" id="PF13692">
    <property type="entry name" value="Glyco_trans_1_4"/>
    <property type="match status" value="1"/>
</dbReference>